<proteinExistence type="predicted"/>
<reference evidence="2" key="1">
    <citation type="journal article" date="2015" name="J. Biotechnol.">
        <title>Complete genome sequence of the actinobacterium Streptomyces glaucescens GLA.O (DSM 40922) consisting of a linear chromosome and one linear plasmid.</title>
        <authorList>
            <person name="Ortseifen V."/>
            <person name="Winkler A."/>
            <person name="Albersmeier A."/>
            <person name="Wendler S."/>
            <person name="Puhler A."/>
            <person name="Kalinowski J."/>
            <person name="Ruckert C."/>
        </authorList>
    </citation>
    <scope>NUCLEOTIDE SEQUENCE [LARGE SCALE GENOMIC DNA]</scope>
    <source>
        <strain evidence="2">DSM 40922 / GLA O</strain>
    </source>
</reference>
<dbReference type="KEGG" id="sgu:SGLAU_29030"/>
<dbReference type="EMBL" id="CP009438">
    <property type="protein sequence ID" value="AIS01740.1"/>
    <property type="molecule type" value="Genomic_DNA"/>
</dbReference>
<organism evidence="1 2">
    <name type="scientific">Streptomyces glaucescens</name>
    <dbReference type="NCBI Taxonomy" id="1907"/>
    <lineage>
        <taxon>Bacteria</taxon>
        <taxon>Bacillati</taxon>
        <taxon>Actinomycetota</taxon>
        <taxon>Actinomycetes</taxon>
        <taxon>Kitasatosporales</taxon>
        <taxon>Streptomycetaceae</taxon>
        <taxon>Streptomyces</taxon>
    </lineage>
</organism>
<protein>
    <submittedName>
        <fullName evidence="1">Uncharacterized protein</fullName>
    </submittedName>
</protein>
<name>A0A089XKL2_STRGA</name>
<evidence type="ECO:0000313" key="2">
    <source>
        <dbReference type="Proteomes" id="UP000029482"/>
    </source>
</evidence>
<dbReference type="AlphaFoldDB" id="A0A089XKL2"/>
<gene>
    <name evidence="1" type="ORF">SGLAU_29030</name>
</gene>
<dbReference type="Proteomes" id="UP000029482">
    <property type="component" value="Chromosome"/>
</dbReference>
<keyword evidence="2" id="KW-1185">Reference proteome</keyword>
<dbReference type="HOGENOM" id="CLU_2572361_0_0_11"/>
<accession>A0A089XKL2</accession>
<evidence type="ECO:0000313" key="1">
    <source>
        <dbReference type="EMBL" id="AIS01740.1"/>
    </source>
</evidence>
<sequence>MSPLNKTLARITAELTAHAARHAHVPGRGGRGGELLGKGIEGAAERYPWCGNRQDAAGTAGIRTVSGCSGVPCAPAGPRRW</sequence>